<dbReference type="Proteomes" id="UP000308133">
    <property type="component" value="Unassembled WGS sequence"/>
</dbReference>
<feature type="compositionally biased region" description="Basic and acidic residues" evidence="2">
    <location>
        <begin position="467"/>
        <end position="476"/>
    </location>
</feature>
<name>A0A4U7ASM1_9PEZI</name>
<feature type="compositionally biased region" description="Low complexity" evidence="2">
    <location>
        <begin position="154"/>
        <end position="165"/>
    </location>
</feature>
<feature type="compositionally biased region" description="Basic and acidic residues" evidence="2">
    <location>
        <begin position="126"/>
        <end position="138"/>
    </location>
</feature>
<feature type="coiled-coil region" evidence="1">
    <location>
        <begin position="704"/>
        <end position="731"/>
    </location>
</feature>
<feature type="compositionally biased region" description="Polar residues" evidence="2">
    <location>
        <begin position="227"/>
        <end position="236"/>
    </location>
</feature>
<evidence type="ECO:0000313" key="3">
    <source>
        <dbReference type="EMBL" id="TKX21308.1"/>
    </source>
</evidence>
<feature type="compositionally biased region" description="Polar residues" evidence="2">
    <location>
        <begin position="517"/>
        <end position="527"/>
    </location>
</feature>
<feature type="region of interest" description="Disordered" evidence="2">
    <location>
        <begin position="329"/>
        <end position="487"/>
    </location>
</feature>
<feature type="compositionally biased region" description="Polar residues" evidence="2">
    <location>
        <begin position="68"/>
        <end position="77"/>
    </location>
</feature>
<evidence type="ECO:0000256" key="1">
    <source>
        <dbReference type="SAM" id="Coils"/>
    </source>
</evidence>
<organism evidence="3 4">
    <name type="scientific">Elsinoe australis</name>
    <dbReference type="NCBI Taxonomy" id="40998"/>
    <lineage>
        <taxon>Eukaryota</taxon>
        <taxon>Fungi</taxon>
        <taxon>Dikarya</taxon>
        <taxon>Ascomycota</taxon>
        <taxon>Pezizomycotina</taxon>
        <taxon>Dothideomycetes</taxon>
        <taxon>Dothideomycetidae</taxon>
        <taxon>Myriangiales</taxon>
        <taxon>Elsinoaceae</taxon>
        <taxon>Elsinoe</taxon>
    </lineage>
</organism>
<feature type="region of interest" description="Disordered" evidence="2">
    <location>
        <begin position="517"/>
        <end position="544"/>
    </location>
</feature>
<feature type="compositionally biased region" description="Low complexity" evidence="2">
    <location>
        <begin position="275"/>
        <end position="290"/>
    </location>
</feature>
<feature type="region of interest" description="Disordered" evidence="2">
    <location>
        <begin position="1"/>
        <end position="138"/>
    </location>
</feature>
<feature type="compositionally biased region" description="Polar residues" evidence="2">
    <location>
        <begin position="98"/>
        <end position="115"/>
    </location>
</feature>
<gene>
    <name evidence="3" type="ORF">C1H76_6382</name>
</gene>
<feature type="compositionally biased region" description="Basic and acidic residues" evidence="2">
    <location>
        <begin position="532"/>
        <end position="541"/>
    </location>
</feature>
<evidence type="ECO:0000313" key="4">
    <source>
        <dbReference type="Proteomes" id="UP000308133"/>
    </source>
</evidence>
<dbReference type="EMBL" id="PTQR01000081">
    <property type="protein sequence ID" value="TKX21308.1"/>
    <property type="molecule type" value="Genomic_DNA"/>
</dbReference>
<feature type="compositionally biased region" description="Polar residues" evidence="2">
    <location>
        <begin position="344"/>
        <end position="362"/>
    </location>
</feature>
<feature type="compositionally biased region" description="Polar residues" evidence="2">
    <location>
        <begin position="32"/>
        <end position="44"/>
    </location>
</feature>
<dbReference type="AlphaFoldDB" id="A0A4U7ASM1"/>
<feature type="compositionally biased region" description="Basic and acidic residues" evidence="2">
    <location>
        <begin position="385"/>
        <end position="404"/>
    </location>
</feature>
<proteinExistence type="predicted"/>
<evidence type="ECO:0000256" key="2">
    <source>
        <dbReference type="SAM" id="MobiDB-lite"/>
    </source>
</evidence>
<feature type="compositionally biased region" description="Low complexity" evidence="2">
    <location>
        <begin position="1"/>
        <end position="16"/>
    </location>
</feature>
<reference evidence="3 4" key="1">
    <citation type="submission" date="2018-02" db="EMBL/GenBank/DDBJ databases">
        <title>Draft genome sequences of Elsinoe sp., causing black scab on jojoba.</title>
        <authorList>
            <person name="Stodart B."/>
            <person name="Jeffress S."/>
            <person name="Ash G."/>
            <person name="Arun Chinnappa K."/>
        </authorList>
    </citation>
    <scope>NUCLEOTIDE SEQUENCE [LARGE SCALE GENOMIC DNA]</scope>
    <source>
        <strain evidence="3 4">Hillstone_2</strain>
    </source>
</reference>
<feature type="region of interest" description="Disordered" evidence="2">
    <location>
        <begin position="685"/>
        <end position="704"/>
    </location>
</feature>
<protein>
    <submittedName>
        <fullName evidence="3">Uncharacterized protein</fullName>
    </submittedName>
</protein>
<sequence>MAAAAAQLTLSTATKTISQADDDDPFGASTPIGISSQQQSNLRNFTGRATPPIPPGLEGLGQVPPGQPASQTEQPIGNRSEIKPAVPASLSKHALAQAKTSASRKSSMVSATSRPVTPLPKAPAAEQKKPVVQEKSAKVVTEEEKLVNMAKAVAASAVPSVATPKKPAVVDPSKSAETPVSEKAQPKPEAKNTPTGKPPPGPQATPVATPVKWGPTAAPAEKPEAAQTSVQDSTPTAADGSKRKHPGKIDITAAVNQPAEASRPALIETPVKSQRSGTPSVPSRPVSPGSNADASIKRRAHTIRLVTTPQVEKAPVLMTPLAAAVAKIPSRNPSIASANPPGTPSSEHISDSMSLASTSISRPASPPAGGRVGTAPVRTKTKNQVKKERQERAKAIEEEKKIALETDEQAADSTVQEAITSRKKKAKKPAAAPKPKPKQEPSRPASPVEKQPEPEAQSTPPIPVAKESPKPEKQDKSAPAVPQEDGSPAELITEMRSTFDFLSKAFDVFFRPLAQTNNHYKPSQPITSADLDLDRPFERNPDAPLYPDELKRMLKNSELFRYGGNDNRIWSQGCVTPHGAHLRYLEAELEERYGLLERDMRALPSQMVFHADKTRRYNGVNVHEELPSVDLEAMRRDLESGGVRTREANAMEKAVEEGSKKGSFLVGNAEQYINEFVMPVVRDGRAQEREGRDGEEQAGKKMGLEELEKALVQARKAAEEKEAALRKVIKKNRKTMGFAH</sequence>
<comment type="caution">
    <text evidence="3">The sequence shown here is derived from an EMBL/GenBank/DDBJ whole genome shotgun (WGS) entry which is preliminary data.</text>
</comment>
<keyword evidence="1" id="KW-0175">Coiled coil</keyword>
<feature type="region of interest" description="Disordered" evidence="2">
    <location>
        <begin position="154"/>
        <end position="301"/>
    </location>
</feature>
<accession>A0A4U7ASM1</accession>